<protein>
    <recommendedName>
        <fullName evidence="1">DUF2264 domain-containing protein</fullName>
    </recommendedName>
</protein>
<keyword evidence="3" id="KW-1185">Reference proteome</keyword>
<proteinExistence type="predicted"/>
<dbReference type="Proteomes" id="UP000198771">
    <property type="component" value="Unassembled WGS sequence"/>
</dbReference>
<reference evidence="2 3" key="1">
    <citation type="submission" date="2016-10" db="EMBL/GenBank/DDBJ databases">
        <authorList>
            <person name="de Groot N.N."/>
        </authorList>
    </citation>
    <scope>NUCLEOTIDE SEQUENCE [LARGE SCALE GENOMIC DNA]</scope>
    <source>
        <strain evidence="2 3">ASO4-2</strain>
    </source>
</reference>
<dbReference type="InterPro" id="IPR016624">
    <property type="entry name" value="UCP014753"/>
</dbReference>
<sequence length="383" mass="43468">MPCFGAWCASGRNPEIILAEGTRLSLPEEFKRGLLSGTDPRASTYWGDMPGKSNQRIVEAADIALALWLFRDSVWEGLTIHQRKAVVDWLSLVDGRPGLDNNWHLFFVLIDRVLTALGYPARIRGVRERFERVKDFHLGDGWFRDGPSGHVDYYNAWGFHYALTWINRIDPQWDSAFTQNTQQKFLKTYRYLIGPHGLPILGRSVHYRIAASAPLVAGAERNPETVSPGEARHALDVTWRYFLARGALRKGVVTQGYHGTDPRIFDPYAGPSSSLWSLRSLVMAFYYPPNHLFWSEPAQPLPVEQNDFELHIDGPGWKVTGERATGTITIEVLGNPLGALPLAPFSRMDALKNLAFGQPPRPNNLQARYGRRFYRSDRPFFME</sequence>
<feature type="domain" description="DUF2264" evidence="1">
    <location>
        <begin position="25"/>
        <end position="300"/>
    </location>
</feature>
<dbReference type="PANTHER" id="PTHR35339">
    <property type="entry name" value="LINALOOL DEHYDRATASE_ISOMERASE DOMAIN-CONTAINING PROTEIN"/>
    <property type="match status" value="1"/>
</dbReference>
<gene>
    <name evidence="2" type="ORF">SAMN05660653_02938</name>
</gene>
<dbReference type="InterPro" id="IPR049349">
    <property type="entry name" value="DUF2264_N"/>
</dbReference>
<name>A0A1G6EL18_9BACT</name>
<organism evidence="2 3">
    <name type="scientific">Desulfonatronum thiosulfatophilum</name>
    <dbReference type="NCBI Taxonomy" id="617002"/>
    <lineage>
        <taxon>Bacteria</taxon>
        <taxon>Pseudomonadati</taxon>
        <taxon>Thermodesulfobacteriota</taxon>
        <taxon>Desulfovibrionia</taxon>
        <taxon>Desulfovibrionales</taxon>
        <taxon>Desulfonatronaceae</taxon>
        <taxon>Desulfonatronum</taxon>
    </lineage>
</organism>
<evidence type="ECO:0000259" key="1">
    <source>
        <dbReference type="Pfam" id="PF10022"/>
    </source>
</evidence>
<dbReference type="Pfam" id="PF10022">
    <property type="entry name" value="DUF2264"/>
    <property type="match status" value="1"/>
</dbReference>
<accession>A0A1G6EL18</accession>
<dbReference type="AlphaFoldDB" id="A0A1G6EL18"/>
<evidence type="ECO:0000313" key="2">
    <source>
        <dbReference type="EMBL" id="SDB58171.1"/>
    </source>
</evidence>
<evidence type="ECO:0000313" key="3">
    <source>
        <dbReference type="Proteomes" id="UP000198771"/>
    </source>
</evidence>
<dbReference type="PANTHER" id="PTHR35339:SF4">
    <property type="entry name" value="LINALOOL DEHYDRATASE_ISOMERASE DOMAIN-CONTAINING PROTEIN"/>
    <property type="match status" value="1"/>
</dbReference>
<dbReference type="EMBL" id="FMXO01000019">
    <property type="protein sequence ID" value="SDB58171.1"/>
    <property type="molecule type" value="Genomic_DNA"/>
</dbReference>